<dbReference type="EMBL" id="SNAA01000022">
    <property type="protein sequence ID" value="TDL75121.1"/>
    <property type="molecule type" value="Genomic_DNA"/>
</dbReference>
<evidence type="ECO:0000313" key="3">
    <source>
        <dbReference type="Proteomes" id="UP000295701"/>
    </source>
</evidence>
<dbReference type="InterPro" id="IPR003018">
    <property type="entry name" value="GAF"/>
</dbReference>
<dbReference type="Proteomes" id="UP000295701">
    <property type="component" value="Unassembled WGS sequence"/>
</dbReference>
<dbReference type="SUPFAM" id="SSF55781">
    <property type="entry name" value="GAF domain-like"/>
    <property type="match status" value="1"/>
</dbReference>
<dbReference type="Pfam" id="PF13185">
    <property type="entry name" value="GAF_2"/>
    <property type="match status" value="1"/>
</dbReference>
<gene>
    <name evidence="2" type="ORF">E2L08_15390</name>
</gene>
<evidence type="ECO:0000313" key="2">
    <source>
        <dbReference type="EMBL" id="TDL75121.1"/>
    </source>
</evidence>
<proteinExistence type="predicted"/>
<name>A0A4R5ZVN1_9RHOB</name>
<comment type="caution">
    <text evidence="2">The sequence shown here is derived from an EMBL/GenBank/DDBJ whole genome shotgun (WGS) entry which is preliminary data.</text>
</comment>
<feature type="domain" description="GAF" evidence="1">
    <location>
        <begin position="13"/>
        <end position="141"/>
    </location>
</feature>
<sequence>MDYTQALAAKDQPETTFAALADLVRQTVGAKLFTTMSIDRDRGVARRNYTTMPDAYPVSGEKPLNKDRWGDIVEGQHKTFVANSIEEIADVFPDWELIRSLGCESCMNVPVVIGGQVLGTLNCLHDAGHYTPERVAAAENLKLPGAAAFLLHAKLEKGA</sequence>
<keyword evidence="3" id="KW-1185">Reference proteome</keyword>
<evidence type="ECO:0000259" key="1">
    <source>
        <dbReference type="Pfam" id="PF13185"/>
    </source>
</evidence>
<reference evidence="2 3" key="1">
    <citation type="submission" date="2019-03" db="EMBL/GenBank/DDBJ databases">
        <title>Primorskyibacter sp. SS33 isolated from sediments.</title>
        <authorList>
            <person name="Xunke S."/>
        </authorList>
    </citation>
    <scope>NUCLEOTIDE SEQUENCE [LARGE SCALE GENOMIC DNA]</scope>
    <source>
        <strain evidence="2 3">SS33</strain>
    </source>
</reference>
<dbReference type="AlphaFoldDB" id="A0A4R5ZVN1"/>
<dbReference type="RefSeq" id="WP_133397989.1">
    <property type="nucleotide sequence ID" value="NZ_SNAA01000022.1"/>
</dbReference>
<protein>
    <submittedName>
        <fullName evidence="2">GAF domain-containing protein</fullName>
    </submittedName>
</protein>
<dbReference type="OrthoDB" id="7066078at2"/>
<dbReference type="InterPro" id="IPR029016">
    <property type="entry name" value="GAF-like_dom_sf"/>
</dbReference>
<dbReference type="Gene3D" id="3.30.450.40">
    <property type="match status" value="1"/>
</dbReference>
<organism evidence="2 3">
    <name type="scientific">Palleronia sediminis</name>
    <dbReference type="NCBI Taxonomy" id="2547833"/>
    <lineage>
        <taxon>Bacteria</taxon>
        <taxon>Pseudomonadati</taxon>
        <taxon>Pseudomonadota</taxon>
        <taxon>Alphaproteobacteria</taxon>
        <taxon>Rhodobacterales</taxon>
        <taxon>Roseobacteraceae</taxon>
        <taxon>Palleronia</taxon>
    </lineage>
</organism>
<accession>A0A4R5ZVN1</accession>